<dbReference type="EMBL" id="JBHTIF010000001">
    <property type="protein sequence ID" value="MFD0724133.1"/>
    <property type="molecule type" value="Genomic_DNA"/>
</dbReference>
<accession>A0ABW2YB65</accession>
<evidence type="ECO:0000313" key="1">
    <source>
        <dbReference type="EMBL" id="MFD0724133.1"/>
    </source>
</evidence>
<protein>
    <recommendedName>
        <fullName evidence="3">DUF2442 domain-containing protein</fullName>
    </recommendedName>
</protein>
<evidence type="ECO:0000313" key="2">
    <source>
        <dbReference type="Proteomes" id="UP001597110"/>
    </source>
</evidence>
<comment type="caution">
    <text evidence="1">The sequence shown here is derived from an EMBL/GenBank/DDBJ whole genome shotgun (WGS) entry which is preliminary data.</text>
</comment>
<name>A0ABW2YB65_9GAMM</name>
<organism evidence="1 2">
    <name type="scientific">Lysobacter brunescens</name>
    <dbReference type="NCBI Taxonomy" id="262323"/>
    <lineage>
        <taxon>Bacteria</taxon>
        <taxon>Pseudomonadati</taxon>
        <taxon>Pseudomonadota</taxon>
        <taxon>Gammaproteobacteria</taxon>
        <taxon>Lysobacterales</taxon>
        <taxon>Lysobacteraceae</taxon>
        <taxon>Lysobacter</taxon>
    </lineage>
</organism>
<sequence>MAFAERHLDVIDASLTRGSATFRLHAPVRIEADHWMCALDCEGNISKRFKGQHQIHGIDGWQALDLAKGLALAAIEFEMCQGARFLWPGTDDEFDPQLMISGAESPS</sequence>
<proteinExistence type="predicted"/>
<dbReference type="Proteomes" id="UP001597110">
    <property type="component" value="Unassembled WGS sequence"/>
</dbReference>
<dbReference type="RefSeq" id="WP_386821810.1">
    <property type="nucleotide sequence ID" value="NZ_JBHTIF010000001.1"/>
</dbReference>
<gene>
    <name evidence="1" type="ORF">ACFQ0E_00835</name>
</gene>
<keyword evidence="2" id="KW-1185">Reference proteome</keyword>
<reference evidence="2" key="1">
    <citation type="journal article" date="2019" name="Int. J. Syst. Evol. Microbiol.">
        <title>The Global Catalogue of Microorganisms (GCM) 10K type strain sequencing project: providing services to taxonomists for standard genome sequencing and annotation.</title>
        <authorList>
            <consortium name="The Broad Institute Genomics Platform"/>
            <consortium name="The Broad Institute Genome Sequencing Center for Infectious Disease"/>
            <person name="Wu L."/>
            <person name="Ma J."/>
        </authorList>
    </citation>
    <scope>NUCLEOTIDE SEQUENCE [LARGE SCALE GENOMIC DNA]</scope>
    <source>
        <strain evidence="2">CCUG 55585</strain>
    </source>
</reference>
<evidence type="ECO:0008006" key="3">
    <source>
        <dbReference type="Google" id="ProtNLM"/>
    </source>
</evidence>